<dbReference type="AlphaFoldDB" id="A0A1T4VTK0"/>
<gene>
    <name evidence="1" type="ORF">SAMN02745702_00973</name>
</gene>
<reference evidence="1 2" key="1">
    <citation type="submission" date="2017-02" db="EMBL/GenBank/DDBJ databases">
        <authorList>
            <person name="Peterson S.W."/>
        </authorList>
    </citation>
    <scope>NUCLEOTIDE SEQUENCE [LARGE SCALE GENOMIC DNA]</scope>
    <source>
        <strain evidence="1 2">DSM 18034</strain>
    </source>
</reference>
<keyword evidence="2" id="KW-1185">Reference proteome</keyword>
<evidence type="ECO:0000313" key="2">
    <source>
        <dbReference type="Proteomes" id="UP000189733"/>
    </source>
</evidence>
<dbReference type="OrthoDB" id="5459869at2"/>
<dbReference type="STRING" id="1121442.SAMN02745702_00973"/>
<dbReference type="Proteomes" id="UP000189733">
    <property type="component" value="Unassembled WGS sequence"/>
</dbReference>
<dbReference type="RefSeq" id="WP_078684270.1">
    <property type="nucleotide sequence ID" value="NZ_FUYA01000002.1"/>
</dbReference>
<dbReference type="EMBL" id="FUYA01000002">
    <property type="protein sequence ID" value="SKA68267.1"/>
    <property type="molecule type" value="Genomic_DNA"/>
</dbReference>
<proteinExistence type="predicted"/>
<sequence length="68" mass="7626">MDSEWVTVATFPVLNQDVAKEVERWEGVAEDMALYPERNVRYLEKDNQVLVQVSQSINAAFDGGLGPV</sequence>
<organism evidence="1 2">
    <name type="scientific">Desulfobaculum bizertense DSM 18034</name>
    <dbReference type="NCBI Taxonomy" id="1121442"/>
    <lineage>
        <taxon>Bacteria</taxon>
        <taxon>Pseudomonadati</taxon>
        <taxon>Thermodesulfobacteriota</taxon>
        <taxon>Desulfovibrionia</taxon>
        <taxon>Desulfovibrionales</taxon>
        <taxon>Desulfovibrionaceae</taxon>
        <taxon>Desulfobaculum</taxon>
    </lineage>
</organism>
<name>A0A1T4VTK0_9BACT</name>
<evidence type="ECO:0000313" key="1">
    <source>
        <dbReference type="EMBL" id="SKA68267.1"/>
    </source>
</evidence>
<protein>
    <submittedName>
        <fullName evidence="1">Uncharacterized protein</fullName>
    </submittedName>
</protein>
<accession>A0A1T4VTK0</accession>